<dbReference type="GO" id="GO:0005886">
    <property type="term" value="C:plasma membrane"/>
    <property type="evidence" value="ECO:0007669"/>
    <property type="project" value="UniProtKB-SubCell"/>
</dbReference>
<feature type="region of interest" description="Disordered" evidence="6">
    <location>
        <begin position="394"/>
        <end position="492"/>
    </location>
</feature>
<dbReference type="Gene3D" id="1.10.287.1260">
    <property type="match status" value="1"/>
</dbReference>
<dbReference type="InterPro" id="IPR023408">
    <property type="entry name" value="MscS_beta-dom_sf"/>
</dbReference>
<dbReference type="RefSeq" id="WP_005290437.1">
    <property type="nucleotide sequence ID" value="NZ_CM000961.1"/>
</dbReference>
<dbReference type="Proteomes" id="UP000004208">
    <property type="component" value="Unassembled WGS sequence"/>
</dbReference>
<evidence type="ECO:0000256" key="3">
    <source>
        <dbReference type="ARBA" id="ARBA00022692"/>
    </source>
</evidence>
<keyword evidence="3 7" id="KW-0812">Transmembrane</keyword>
<dbReference type="PANTHER" id="PTHR30460">
    <property type="entry name" value="MODERATE CONDUCTANCE MECHANOSENSITIVE CHANNEL YBIO"/>
    <property type="match status" value="1"/>
</dbReference>
<dbReference type="OrthoDB" id="4638917at2"/>
<organism evidence="9 10">
    <name type="scientific">Corynebacterium genitalium ATCC 33030</name>
    <dbReference type="NCBI Taxonomy" id="585529"/>
    <lineage>
        <taxon>Bacteria</taxon>
        <taxon>Bacillati</taxon>
        <taxon>Actinomycetota</taxon>
        <taxon>Actinomycetes</taxon>
        <taxon>Mycobacteriales</taxon>
        <taxon>Corynebacteriaceae</taxon>
        <taxon>Corynebacterium</taxon>
    </lineage>
</organism>
<evidence type="ECO:0000256" key="5">
    <source>
        <dbReference type="ARBA" id="ARBA00023136"/>
    </source>
</evidence>
<evidence type="ECO:0000256" key="1">
    <source>
        <dbReference type="ARBA" id="ARBA00004236"/>
    </source>
</evidence>
<dbReference type="AlphaFoldDB" id="D7WD93"/>
<evidence type="ECO:0000256" key="7">
    <source>
        <dbReference type="SAM" id="Phobius"/>
    </source>
</evidence>
<dbReference type="STRING" id="585529.HMPREF0291_11781"/>
<dbReference type="InterPro" id="IPR045276">
    <property type="entry name" value="YbiO_bact"/>
</dbReference>
<keyword evidence="5 7" id="KW-0472">Membrane</keyword>
<evidence type="ECO:0000313" key="10">
    <source>
        <dbReference type="Proteomes" id="UP000004208"/>
    </source>
</evidence>
<comment type="subcellular location">
    <subcellularLocation>
        <location evidence="1">Cell membrane</location>
    </subcellularLocation>
</comment>
<feature type="transmembrane region" description="Helical" evidence="7">
    <location>
        <begin position="59"/>
        <end position="81"/>
    </location>
</feature>
<evidence type="ECO:0000259" key="8">
    <source>
        <dbReference type="Pfam" id="PF00924"/>
    </source>
</evidence>
<dbReference type="InterPro" id="IPR006685">
    <property type="entry name" value="MscS_channel_2nd"/>
</dbReference>
<sequence>MPFQLIFNQVWSWIADTGINLALLIILAMLVPRAGRLANRIVEKRIQASQDEDEGKSSLAIAGVGIYIIQIIAYFLILVFLLQQIGFSLAGAAIPATVISAAVGFGSQQIIADFVAGFFILSEKQYGVGDLVTFQGNGVDLTGTVIQITMRSTQVRTLEEYTVTIPNSAAQVCINNSNHWSRALVVVPVPLLGSRDTEEVIARADSAARRAIADPEIEPLIRGELLSQPGLNLNAPTTVGMPWTLDIRYMIRCSPGDQFPIERAINVYVLEEFFDEYGSATPVSGETTDDPDNPKTSAFAPAFASKRYASDWGLEGAEEAHTTVIPANRTGITAGDTEIPEADNDPAAQDQTQRRHALGTLGGRVRASTGALITAFIVLLIFRGLTMSAAEDSEARSGVLAPPRVNPTSTVPEESTTPTETKQPPTTEQTPATEQTQAPTSEQQQQRQNQQQPEQQPATTPAQQPTQQQPSEAPSQPTGAPQEAEQTEQTQN</sequence>
<reference evidence="9" key="1">
    <citation type="submission" date="2010-06" db="EMBL/GenBank/DDBJ databases">
        <authorList>
            <person name="Muzny D."/>
            <person name="Qin X."/>
            <person name="Buhay C."/>
            <person name="Dugan-Rocha S."/>
            <person name="Ding Y."/>
            <person name="Chen G."/>
            <person name="Hawes A."/>
            <person name="Holder M."/>
            <person name="Jhangiani S."/>
            <person name="Johnson A."/>
            <person name="Khan Z."/>
            <person name="Li Z."/>
            <person name="Liu W."/>
            <person name="Liu X."/>
            <person name="Perez L."/>
            <person name="Shen H."/>
            <person name="Wang Q."/>
            <person name="Watt J."/>
            <person name="Xi L."/>
            <person name="Xin Y."/>
            <person name="Zhou J."/>
            <person name="Deng J."/>
            <person name="Jiang H."/>
            <person name="Liu Y."/>
            <person name="Qu J."/>
            <person name="Song X.-Z."/>
            <person name="Zhang L."/>
            <person name="Villasana D."/>
            <person name="Johnson A."/>
            <person name="Liu J."/>
            <person name="Liyanage D."/>
            <person name="Lorensuhewa L."/>
            <person name="Robinson T."/>
            <person name="Song A."/>
            <person name="Song B.-B."/>
            <person name="Dinh H."/>
            <person name="Thornton R."/>
            <person name="Coyle M."/>
            <person name="Francisco L."/>
            <person name="Jackson L."/>
            <person name="Javaid M."/>
            <person name="Korchina V."/>
            <person name="Kovar C."/>
            <person name="Mata R."/>
            <person name="Mathew T."/>
            <person name="Ngo R."/>
            <person name="Nguyen L."/>
            <person name="Nguyen N."/>
            <person name="Okwuonu G."/>
            <person name="Ongeri F."/>
            <person name="Pham C."/>
            <person name="Simmons D."/>
            <person name="Wilczek-Boney K."/>
            <person name="Hale W."/>
            <person name="Jakkamsetti A."/>
            <person name="Pham P."/>
            <person name="Ruth R."/>
            <person name="San Lucas F."/>
            <person name="Warren J."/>
            <person name="Zhang J."/>
            <person name="Zhao Z."/>
            <person name="Zhou C."/>
            <person name="Zhu D."/>
            <person name="Lee S."/>
            <person name="Bess C."/>
            <person name="Blankenburg K."/>
            <person name="Forbes L."/>
            <person name="Fu Q."/>
            <person name="Gubbala S."/>
            <person name="Hirani K."/>
            <person name="Jayaseelan J.C."/>
            <person name="Lara F."/>
            <person name="Munidasa M."/>
            <person name="Palculict T."/>
            <person name="Patil S."/>
            <person name="Pu L.-L."/>
            <person name="Saada N."/>
            <person name="Tang L."/>
            <person name="Weissenberger G."/>
            <person name="Zhu Y."/>
            <person name="Hemphill L."/>
            <person name="Shang Y."/>
            <person name="Youmans B."/>
            <person name="Ayvaz T."/>
            <person name="Ross M."/>
            <person name="Santibanez J."/>
            <person name="Aqrawi P."/>
            <person name="Gross S."/>
            <person name="Joshi V."/>
            <person name="Fowler G."/>
            <person name="Nazareth L."/>
            <person name="Reid J."/>
            <person name="Worley K."/>
            <person name="Petrosino J."/>
            <person name="Highlander S."/>
            <person name="Gibbs R."/>
        </authorList>
    </citation>
    <scope>NUCLEOTIDE SEQUENCE [LARGE SCALE GENOMIC DNA]</scope>
    <source>
        <strain evidence="9">ATCC 33030</strain>
    </source>
</reference>
<evidence type="ECO:0000256" key="6">
    <source>
        <dbReference type="SAM" id="MobiDB-lite"/>
    </source>
</evidence>
<dbReference type="GO" id="GO:0008381">
    <property type="term" value="F:mechanosensitive monoatomic ion channel activity"/>
    <property type="evidence" value="ECO:0007669"/>
    <property type="project" value="InterPro"/>
</dbReference>
<name>D7WD93_9CORY</name>
<dbReference type="EMBL" id="ACLJ02000003">
    <property type="protein sequence ID" value="EFK54124.1"/>
    <property type="molecule type" value="Genomic_DNA"/>
</dbReference>
<keyword evidence="10" id="KW-1185">Reference proteome</keyword>
<feature type="transmembrane region" description="Helical" evidence="7">
    <location>
        <begin position="12"/>
        <end position="31"/>
    </location>
</feature>
<dbReference type="Gene3D" id="2.30.30.60">
    <property type="match status" value="1"/>
</dbReference>
<keyword evidence="2" id="KW-1003">Cell membrane</keyword>
<evidence type="ECO:0000313" key="9">
    <source>
        <dbReference type="EMBL" id="EFK54124.1"/>
    </source>
</evidence>
<feature type="region of interest" description="Disordered" evidence="6">
    <location>
        <begin position="325"/>
        <end position="353"/>
    </location>
</feature>
<dbReference type="eggNOG" id="COG0668">
    <property type="taxonomic scope" value="Bacteria"/>
</dbReference>
<dbReference type="PANTHER" id="PTHR30460:SF0">
    <property type="entry name" value="MODERATE CONDUCTANCE MECHANOSENSITIVE CHANNEL YBIO"/>
    <property type="match status" value="1"/>
</dbReference>
<keyword evidence="4 7" id="KW-1133">Transmembrane helix</keyword>
<dbReference type="InterPro" id="IPR010920">
    <property type="entry name" value="LSM_dom_sf"/>
</dbReference>
<dbReference type="SUPFAM" id="SSF50182">
    <property type="entry name" value="Sm-like ribonucleoproteins"/>
    <property type="match status" value="1"/>
</dbReference>
<proteinExistence type="predicted"/>
<dbReference type="HOGENOM" id="CLU_025920_0_0_11"/>
<feature type="transmembrane region" description="Helical" evidence="7">
    <location>
        <begin position="87"/>
        <end position="105"/>
    </location>
</feature>
<evidence type="ECO:0000256" key="2">
    <source>
        <dbReference type="ARBA" id="ARBA00022475"/>
    </source>
</evidence>
<protein>
    <submittedName>
        <fullName evidence="9">Transporter, small conductance mechanosensitive ion channel MscS family protein</fullName>
    </submittedName>
</protein>
<feature type="compositionally biased region" description="Low complexity" evidence="6">
    <location>
        <begin position="407"/>
        <end position="492"/>
    </location>
</feature>
<evidence type="ECO:0000256" key="4">
    <source>
        <dbReference type="ARBA" id="ARBA00022989"/>
    </source>
</evidence>
<comment type="caution">
    <text evidence="9">The sequence shown here is derived from an EMBL/GenBank/DDBJ whole genome shotgun (WGS) entry which is preliminary data.</text>
</comment>
<gene>
    <name evidence="9" type="ORF">HMPREF0291_11781</name>
</gene>
<feature type="domain" description="Mechanosensitive ion channel MscS" evidence="8">
    <location>
        <begin position="110"/>
        <end position="169"/>
    </location>
</feature>
<accession>D7WD93</accession>
<dbReference type="Pfam" id="PF00924">
    <property type="entry name" value="MS_channel_2nd"/>
    <property type="match status" value="1"/>
</dbReference>